<feature type="domain" description="Fucolectin tachylectin-4 pentraxin-1" evidence="7">
    <location>
        <begin position="165"/>
        <end position="309"/>
    </location>
</feature>
<feature type="domain" description="Fucolectin tachylectin-4 pentraxin-1" evidence="7">
    <location>
        <begin position="3"/>
        <end position="147"/>
    </location>
</feature>
<evidence type="ECO:0000313" key="9">
    <source>
        <dbReference type="RefSeq" id="XP_012680003.3"/>
    </source>
</evidence>
<comment type="subcellular location">
    <subcellularLocation>
        <location evidence="1">Secreted</location>
    </subcellularLocation>
</comment>
<protein>
    <submittedName>
        <fullName evidence="9">Uncharacterized protein LOC105897598</fullName>
    </submittedName>
</protein>
<dbReference type="InterPro" id="IPR006585">
    <property type="entry name" value="FTP1"/>
</dbReference>
<evidence type="ECO:0000256" key="5">
    <source>
        <dbReference type="ARBA" id="ARBA00023157"/>
    </source>
</evidence>
<feature type="region of interest" description="Disordered" evidence="6">
    <location>
        <begin position="306"/>
        <end position="328"/>
    </location>
</feature>
<feature type="compositionally biased region" description="Polar residues" evidence="6">
    <location>
        <begin position="341"/>
        <end position="351"/>
    </location>
</feature>
<evidence type="ECO:0000256" key="6">
    <source>
        <dbReference type="SAM" id="MobiDB-lite"/>
    </source>
</evidence>
<feature type="domain" description="Fucolectin tachylectin-4 pentraxin-1" evidence="7">
    <location>
        <begin position="683"/>
        <end position="826"/>
    </location>
</feature>
<keyword evidence="8" id="KW-1185">Reference proteome</keyword>
<keyword evidence="5" id="KW-1015">Disulfide bond</keyword>
<dbReference type="KEGG" id="char:105897598"/>
<evidence type="ECO:0000259" key="7">
    <source>
        <dbReference type="SMART" id="SM00607"/>
    </source>
</evidence>
<feature type="domain" description="Fucolectin tachylectin-4 pentraxin-1" evidence="7">
    <location>
        <begin position="336"/>
        <end position="483"/>
    </location>
</feature>
<evidence type="ECO:0000256" key="1">
    <source>
        <dbReference type="ARBA" id="ARBA00004613"/>
    </source>
</evidence>
<keyword evidence="2" id="KW-0964">Secreted</keyword>
<dbReference type="AlphaFoldDB" id="A0A6P3VTI3"/>
<feature type="domain" description="Fucolectin tachylectin-4 pentraxin-1" evidence="7">
    <location>
        <begin position="513"/>
        <end position="657"/>
    </location>
</feature>
<sequence>MISVNVAMRGKTIQSSTFNSSTAAKKAIDGNQSGMPQDGSCAQTEAETNPWWRVDLLESYRVTTVTITNREDCCAERINGAEIRIGNSLENNGNSNPRCTVISSIPAGGASTFQCNGMEGRYVNIFSRGYKQHLTLCEVEVNAVPVPVEVEPTTLNGLEMIDPLGENVALNKQASQSSQYNYLGSPNNAVDGRRNSRYSERSCSLTKTQTNPWWRVDLLRPHSVTMVTITNREDNNPGMIDGAEIRIGNSLENNGNNNPLCDVISSFPAWESKTFYCRGQLGRYVNIFLPGCDKHLALCEVEVNAKPEQGEESKDEPPKPAKRKADTKCPNTKIVIENAATGGSATQSSQLDGLGGANNAINRNRSSTYSEGSCSHTRAEIDPWWRVDLGNVHNVTFVTITNRGDCCSDRISGAEIRVGNYLDNEGNSNPLCAVIPYIPAGQIRTFECGGVEGRYVNIVLPGREKYLTLCEVEVHASTFQPVTPSAVPDMPPNPYRTWLWAPWQKLRHPVARSDNVAVKGRATQSSQFSRLTHAENAIDGSLDAEYLSGSCAHTRLQSDPWWRVDLMAVHRVVSVTITNREDCCEWRLDGAEILIGNSLENNGNSNPVCAVVSSIPAGESITFHCQGMEGRYVNIIRPGCFKFLSLCEVEVHASPVPGVTQLNTVEDYEDNPLETQCPDVQVPENIASRGKAAQSSQYDHLGNARNAIDKTRNPLYHIGSCSHTKWESDPWWRVDLMRTHKVAFVTITNRGDCCAERINGAEIHIGNSLENNGNSNPLCAVILEMRDGDSATFQCHGMEGRYVSVILPGRRRYLTLCEVEVNSTGEDAHL</sequence>
<dbReference type="Pfam" id="PF22633">
    <property type="entry name" value="F5_F8_type_C_2"/>
    <property type="match status" value="5"/>
</dbReference>
<dbReference type="OrthoDB" id="547680at2759"/>
<dbReference type="SMART" id="SM00607">
    <property type="entry name" value="FTP"/>
    <property type="match status" value="5"/>
</dbReference>
<dbReference type="GO" id="GO:0005576">
    <property type="term" value="C:extracellular region"/>
    <property type="evidence" value="ECO:0007669"/>
    <property type="project" value="UniProtKB-SubCell"/>
</dbReference>
<organism evidence="8 9">
    <name type="scientific">Clupea harengus</name>
    <name type="common">Atlantic herring</name>
    <dbReference type="NCBI Taxonomy" id="7950"/>
    <lineage>
        <taxon>Eukaryota</taxon>
        <taxon>Metazoa</taxon>
        <taxon>Chordata</taxon>
        <taxon>Craniata</taxon>
        <taxon>Vertebrata</taxon>
        <taxon>Euteleostomi</taxon>
        <taxon>Actinopterygii</taxon>
        <taxon>Neopterygii</taxon>
        <taxon>Teleostei</taxon>
        <taxon>Clupei</taxon>
        <taxon>Clupeiformes</taxon>
        <taxon>Clupeoidei</taxon>
        <taxon>Clupeidae</taxon>
        <taxon>Clupea</taxon>
    </lineage>
</organism>
<keyword evidence="3" id="KW-0479">Metal-binding</keyword>
<dbReference type="InterPro" id="IPR051941">
    <property type="entry name" value="BG_Antigen-Binding_Lectin"/>
</dbReference>
<accession>A0A6P3VTI3</accession>
<feature type="compositionally biased region" description="Basic and acidic residues" evidence="6">
    <location>
        <begin position="306"/>
        <end position="327"/>
    </location>
</feature>
<dbReference type="RefSeq" id="XP_012680003.3">
    <property type="nucleotide sequence ID" value="XM_012824549.3"/>
</dbReference>
<dbReference type="Proteomes" id="UP000515152">
    <property type="component" value="Chromosome 11"/>
</dbReference>
<feature type="region of interest" description="Disordered" evidence="6">
    <location>
        <begin position="340"/>
        <end position="359"/>
    </location>
</feature>
<dbReference type="PANTHER" id="PTHR45713">
    <property type="entry name" value="FTP DOMAIN-CONTAINING PROTEIN"/>
    <property type="match status" value="1"/>
</dbReference>
<keyword evidence="4" id="KW-0106">Calcium</keyword>
<dbReference type="GO" id="GO:0046872">
    <property type="term" value="F:metal ion binding"/>
    <property type="evidence" value="ECO:0007669"/>
    <property type="project" value="UniProtKB-KW"/>
</dbReference>
<evidence type="ECO:0000313" key="8">
    <source>
        <dbReference type="Proteomes" id="UP000515152"/>
    </source>
</evidence>
<proteinExistence type="predicted"/>
<evidence type="ECO:0000256" key="4">
    <source>
        <dbReference type="ARBA" id="ARBA00022837"/>
    </source>
</evidence>
<dbReference type="GeneID" id="105897598"/>
<reference evidence="9" key="1">
    <citation type="submission" date="2025-08" db="UniProtKB">
        <authorList>
            <consortium name="RefSeq"/>
        </authorList>
    </citation>
    <scope>IDENTIFICATION</scope>
</reference>
<evidence type="ECO:0000256" key="2">
    <source>
        <dbReference type="ARBA" id="ARBA00022525"/>
    </source>
</evidence>
<dbReference type="PANTHER" id="PTHR45713:SF8">
    <property type="entry name" value="SI:CH211-215K15.4"/>
    <property type="match status" value="1"/>
</dbReference>
<evidence type="ECO:0000256" key="3">
    <source>
        <dbReference type="ARBA" id="ARBA00022723"/>
    </source>
</evidence>
<name>A0A6P3VTI3_CLUHA</name>
<gene>
    <name evidence="9" type="primary">LOC105897598</name>
</gene>